<proteinExistence type="predicted"/>
<keyword evidence="3" id="KW-1185">Reference proteome</keyword>
<evidence type="ECO:0000313" key="2">
    <source>
        <dbReference type="EMBL" id="PLN84097.1"/>
    </source>
</evidence>
<keyword evidence="1" id="KW-0812">Transmembrane</keyword>
<accession>A0A2J5I2N8</accession>
<reference evidence="3" key="1">
    <citation type="submission" date="2017-12" db="EMBL/GenBank/DDBJ databases">
        <authorList>
            <consortium name="DOE Joint Genome Institute"/>
            <person name="Mondo S.J."/>
            <person name="Kjaerbolling I."/>
            <person name="Vesth T.C."/>
            <person name="Frisvad J.C."/>
            <person name="Nybo J.L."/>
            <person name="Theobald S."/>
            <person name="Kuo A."/>
            <person name="Bowyer P."/>
            <person name="Matsuda Y."/>
            <person name="Lyhne E.K."/>
            <person name="Kogle M.E."/>
            <person name="Clum A."/>
            <person name="Lipzen A."/>
            <person name="Salamov A."/>
            <person name="Ngan C.Y."/>
            <person name="Daum C."/>
            <person name="Chiniquy J."/>
            <person name="Barry K."/>
            <person name="LaButti K."/>
            <person name="Haridas S."/>
            <person name="Simmons B.A."/>
            <person name="Magnuson J.K."/>
            <person name="Mortensen U.H."/>
            <person name="Larsen T.O."/>
            <person name="Grigoriev I.V."/>
            <person name="Baker S.E."/>
            <person name="Andersen M.R."/>
            <person name="Nordberg H.P."/>
            <person name="Cantor M.N."/>
            <person name="Hua S.X."/>
        </authorList>
    </citation>
    <scope>NUCLEOTIDE SEQUENCE [LARGE SCALE GENOMIC DNA]</scope>
    <source>
        <strain evidence="3">IBT 19404</strain>
    </source>
</reference>
<feature type="transmembrane region" description="Helical" evidence="1">
    <location>
        <begin position="20"/>
        <end position="42"/>
    </location>
</feature>
<evidence type="ECO:0000256" key="1">
    <source>
        <dbReference type="SAM" id="Phobius"/>
    </source>
</evidence>
<feature type="transmembrane region" description="Helical" evidence="1">
    <location>
        <begin position="54"/>
        <end position="74"/>
    </location>
</feature>
<dbReference type="EMBL" id="KZ559514">
    <property type="protein sequence ID" value="PLN84097.1"/>
    <property type="molecule type" value="Genomic_DNA"/>
</dbReference>
<dbReference type="Proteomes" id="UP000235023">
    <property type="component" value="Unassembled WGS sequence"/>
</dbReference>
<protein>
    <submittedName>
        <fullName evidence="2">Uncharacterized protein</fullName>
    </submittedName>
</protein>
<keyword evidence="1" id="KW-1133">Transmembrane helix</keyword>
<name>A0A2J5I2N8_9EURO</name>
<keyword evidence="1" id="KW-0472">Membrane</keyword>
<organism evidence="2 3">
    <name type="scientific">Aspergillus taichungensis</name>
    <dbReference type="NCBI Taxonomy" id="482145"/>
    <lineage>
        <taxon>Eukaryota</taxon>
        <taxon>Fungi</taxon>
        <taxon>Dikarya</taxon>
        <taxon>Ascomycota</taxon>
        <taxon>Pezizomycotina</taxon>
        <taxon>Eurotiomycetes</taxon>
        <taxon>Eurotiomycetidae</taxon>
        <taxon>Eurotiales</taxon>
        <taxon>Aspergillaceae</taxon>
        <taxon>Aspergillus</taxon>
        <taxon>Aspergillus subgen. Circumdati</taxon>
    </lineage>
</organism>
<sequence length="75" mass="8469">MVYSFEPAFVRHGFGEGGEGYFQLAGTLPAVLSVCVVLWKVGGCISWVMRLSCFRCWALCCDGLYCIWQMVLFME</sequence>
<gene>
    <name evidence="2" type="ORF">BDW42DRAFT_163622</name>
</gene>
<evidence type="ECO:0000313" key="3">
    <source>
        <dbReference type="Proteomes" id="UP000235023"/>
    </source>
</evidence>
<dbReference type="AlphaFoldDB" id="A0A2J5I2N8"/>